<accession>A0AAD5P9V8</accession>
<dbReference type="Pfam" id="PF00884">
    <property type="entry name" value="Sulfatase"/>
    <property type="match status" value="1"/>
</dbReference>
<dbReference type="InterPro" id="IPR024607">
    <property type="entry name" value="Sulfatase_CS"/>
</dbReference>
<dbReference type="GO" id="GO:0004065">
    <property type="term" value="F:arylsulfatase activity"/>
    <property type="evidence" value="ECO:0007669"/>
    <property type="project" value="InterPro"/>
</dbReference>
<feature type="signal peptide" evidence="6">
    <location>
        <begin position="1"/>
        <end position="21"/>
    </location>
</feature>
<feature type="domain" description="Sulfatase N-terminal" evidence="7">
    <location>
        <begin position="36"/>
        <end position="385"/>
    </location>
</feature>
<comment type="PTM">
    <text evidence="5">The conversion to 3-oxoalanine (also known as C-formylglycine, FGly), of a serine or cysteine residue in prokaryotes and of a cysteine residue in eukaryotes, is critical for catalytic activity.</text>
</comment>
<dbReference type="PROSITE" id="PS00523">
    <property type="entry name" value="SULFATASE_1"/>
    <property type="match status" value="1"/>
</dbReference>
<evidence type="ECO:0000313" key="9">
    <source>
        <dbReference type="Proteomes" id="UP001209540"/>
    </source>
</evidence>
<dbReference type="InterPro" id="IPR017850">
    <property type="entry name" value="Alkaline_phosphatase_core_sf"/>
</dbReference>
<organism evidence="8 9">
    <name type="scientific">Phascolomyces articulosus</name>
    <dbReference type="NCBI Taxonomy" id="60185"/>
    <lineage>
        <taxon>Eukaryota</taxon>
        <taxon>Fungi</taxon>
        <taxon>Fungi incertae sedis</taxon>
        <taxon>Mucoromycota</taxon>
        <taxon>Mucoromycotina</taxon>
        <taxon>Mucoromycetes</taxon>
        <taxon>Mucorales</taxon>
        <taxon>Lichtheimiaceae</taxon>
        <taxon>Phascolomyces</taxon>
    </lineage>
</organism>
<comment type="similarity">
    <text evidence="1">Belongs to the sulfatase family.</text>
</comment>
<gene>
    <name evidence="8" type="ORF">BDA99DRAFT_609477</name>
</gene>
<evidence type="ECO:0000313" key="8">
    <source>
        <dbReference type="EMBL" id="KAI9246960.1"/>
    </source>
</evidence>
<evidence type="ECO:0000256" key="2">
    <source>
        <dbReference type="ARBA" id="ARBA00022729"/>
    </source>
</evidence>
<dbReference type="GO" id="GO:0008449">
    <property type="term" value="F:N-acetylglucosamine-6-sulfatase activity"/>
    <property type="evidence" value="ECO:0007669"/>
    <property type="project" value="TreeGrafter"/>
</dbReference>
<dbReference type="CDD" id="cd16147">
    <property type="entry name" value="G6S"/>
    <property type="match status" value="1"/>
</dbReference>
<name>A0AAD5P9V8_9FUNG</name>
<keyword evidence="9" id="KW-1185">Reference proteome</keyword>
<feature type="modified residue" description="3-oxoalanine (Cys)" evidence="5">
    <location>
        <position position="80"/>
    </location>
</feature>
<proteinExistence type="inferred from homology"/>
<evidence type="ECO:0000256" key="6">
    <source>
        <dbReference type="SAM" id="SignalP"/>
    </source>
</evidence>
<dbReference type="GO" id="GO:0018958">
    <property type="term" value="P:phenol-containing compound metabolic process"/>
    <property type="evidence" value="ECO:0007669"/>
    <property type="project" value="InterPro"/>
</dbReference>
<dbReference type="AlphaFoldDB" id="A0AAD5P9V8"/>
<keyword evidence="3" id="KW-0378">Hydrolase</keyword>
<evidence type="ECO:0000256" key="3">
    <source>
        <dbReference type="ARBA" id="ARBA00022801"/>
    </source>
</evidence>
<protein>
    <submittedName>
        <fullName evidence="8">Alkaline-phosphatase-like protein</fullName>
    </submittedName>
</protein>
<dbReference type="Proteomes" id="UP001209540">
    <property type="component" value="Unassembled WGS sequence"/>
</dbReference>
<keyword evidence="4" id="KW-0325">Glycoprotein</keyword>
<reference evidence="8" key="1">
    <citation type="journal article" date="2022" name="IScience">
        <title>Evolution of zygomycete secretomes and the origins of terrestrial fungal ecologies.</title>
        <authorList>
            <person name="Chang Y."/>
            <person name="Wang Y."/>
            <person name="Mondo S."/>
            <person name="Ahrendt S."/>
            <person name="Andreopoulos W."/>
            <person name="Barry K."/>
            <person name="Beard J."/>
            <person name="Benny G.L."/>
            <person name="Blankenship S."/>
            <person name="Bonito G."/>
            <person name="Cuomo C."/>
            <person name="Desiro A."/>
            <person name="Gervers K.A."/>
            <person name="Hundley H."/>
            <person name="Kuo A."/>
            <person name="LaButti K."/>
            <person name="Lang B.F."/>
            <person name="Lipzen A."/>
            <person name="O'Donnell K."/>
            <person name="Pangilinan J."/>
            <person name="Reynolds N."/>
            <person name="Sandor L."/>
            <person name="Smith M.E."/>
            <person name="Tsang A."/>
            <person name="Grigoriev I.V."/>
            <person name="Stajich J.E."/>
            <person name="Spatafora J.W."/>
        </authorList>
    </citation>
    <scope>NUCLEOTIDE SEQUENCE</scope>
    <source>
        <strain evidence="8">RSA 2281</strain>
    </source>
</reference>
<dbReference type="PIRSF" id="PIRSF000972">
    <property type="entry name" value="Arylsulf_plant"/>
    <property type="match status" value="1"/>
</dbReference>
<dbReference type="EMBL" id="JAIXMP010000044">
    <property type="protein sequence ID" value="KAI9246960.1"/>
    <property type="molecule type" value="Genomic_DNA"/>
</dbReference>
<feature type="chain" id="PRO_5042267333" evidence="6">
    <location>
        <begin position="22"/>
        <end position="667"/>
    </location>
</feature>
<evidence type="ECO:0000256" key="1">
    <source>
        <dbReference type="ARBA" id="ARBA00008779"/>
    </source>
</evidence>
<dbReference type="PANTHER" id="PTHR43108:SF8">
    <property type="entry name" value="SD21168P"/>
    <property type="match status" value="1"/>
</dbReference>
<evidence type="ECO:0000259" key="7">
    <source>
        <dbReference type="Pfam" id="PF00884"/>
    </source>
</evidence>
<dbReference type="Gene3D" id="3.40.720.10">
    <property type="entry name" value="Alkaline Phosphatase, subunit A"/>
    <property type="match status" value="1"/>
</dbReference>
<dbReference type="PANTHER" id="PTHR43108">
    <property type="entry name" value="N-ACETYLGLUCOSAMINE-6-SULFATASE FAMILY MEMBER"/>
    <property type="match status" value="1"/>
</dbReference>
<sequence length="667" mass="77077">MVPSFVVSFLVTTSWLFVTLATPTSETSIENKNKKPNILFIFTDDQDARMDTLEYMPNLQKYLIQEGTLYRNHYATSALCCPSRVSLLRGQYAHNTNITDVGMPYGGYERYNELQLGEDYLPIWMQKAGYSTHYIGKLMNKYSVNNYNKPIPAGFDYQDQLVDPYTYVYNTAVFSKDGEEPVYFNNTYQTDVIHTKAVDALKKQRNTEKPFFLWVAPIAPHGQFVKEGDINDLVSTRTEPPEPAARHAHLFQDVKVPRHPNFNPVNQTKTASYWKEFSYLNETQVKALDEAYRKRLQSLQAVDEMIPSLIQELEFQGKLENTFIIFSSDNGFHLGQHRAPPGKATDIEEDINVPLVVRGPGVRKRHISDLVSSHHDIAPTFLALAKGDHHVPSWVDGGVIPWIPKLRNHPKPVSRESFAVEFWMDKLIVENVGASTRPGWNTYKTLRVISDKYNYKYAVWCTGERELYNMQEDPYEINNLYTSDNAIDLKLIDRLDALLSVLKACRAHTCRNPWPVIHPNDPDIVTLKDALHKKYDEHYKQLSKFNFSKCLGYYSIENEEHMFDDRSLLSNNQKNVQLVTKRQIHFDIEESGEKRCSVQQHSSNDVEQVTDKEVTRLFNLVPRSEEPVGHAVPTSEELKKIEQRVPDELLKRNVDWVKYGFYNRFGN</sequence>
<dbReference type="SUPFAM" id="SSF53649">
    <property type="entry name" value="Alkaline phosphatase-like"/>
    <property type="match status" value="1"/>
</dbReference>
<dbReference type="InterPro" id="IPR012083">
    <property type="entry name" value="Arylsulfatase"/>
</dbReference>
<evidence type="ECO:0000256" key="5">
    <source>
        <dbReference type="PIRSR" id="PIRSR000972-50"/>
    </source>
</evidence>
<dbReference type="GO" id="GO:0005539">
    <property type="term" value="F:glycosaminoglycan binding"/>
    <property type="evidence" value="ECO:0007669"/>
    <property type="project" value="TreeGrafter"/>
</dbReference>
<dbReference type="InterPro" id="IPR000917">
    <property type="entry name" value="Sulfatase_N"/>
</dbReference>
<keyword evidence="2 6" id="KW-0732">Signal</keyword>
<reference evidence="8" key="2">
    <citation type="submission" date="2023-02" db="EMBL/GenBank/DDBJ databases">
        <authorList>
            <consortium name="DOE Joint Genome Institute"/>
            <person name="Mondo S.J."/>
            <person name="Chang Y."/>
            <person name="Wang Y."/>
            <person name="Ahrendt S."/>
            <person name="Andreopoulos W."/>
            <person name="Barry K."/>
            <person name="Beard J."/>
            <person name="Benny G.L."/>
            <person name="Blankenship S."/>
            <person name="Bonito G."/>
            <person name="Cuomo C."/>
            <person name="Desiro A."/>
            <person name="Gervers K.A."/>
            <person name="Hundley H."/>
            <person name="Kuo A."/>
            <person name="LaButti K."/>
            <person name="Lang B.F."/>
            <person name="Lipzen A."/>
            <person name="O'Donnell K."/>
            <person name="Pangilinan J."/>
            <person name="Reynolds N."/>
            <person name="Sandor L."/>
            <person name="Smith M.W."/>
            <person name="Tsang A."/>
            <person name="Grigoriev I.V."/>
            <person name="Stajich J.E."/>
            <person name="Spatafora J.W."/>
        </authorList>
    </citation>
    <scope>NUCLEOTIDE SEQUENCE</scope>
    <source>
        <strain evidence="8">RSA 2281</strain>
    </source>
</reference>
<evidence type="ECO:0000256" key="4">
    <source>
        <dbReference type="ARBA" id="ARBA00023180"/>
    </source>
</evidence>
<comment type="caution">
    <text evidence="8">The sequence shown here is derived from an EMBL/GenBank/DDBJ whole genome shotgun (WGS) entry which is preliminary data.</text>
</comment>